<sequence>MEALWTRKDVTPYPRDSEGWELLAYAASQGHTDLVQLLLEKPFTTINSTDFYLRTLLLWANFRGYSDIGCLLSANLSTDSVAETGNTHYLVPQAKVEGAAPALPIRSRDQFEKAEAFKKELLVTEH</sequence>
<dbReference type="Proteomes" id="UP001498476">
    <property type="component" value="Unassembled WGS sequence"/>
</dbReference>
<gene>
    <name evidence="1" type="ORF">QQX98_003396</name>
</gene>
<dbReference type="Gene3D" id="1.25.40.20">
    <property type="entry name" value="Ankyrin repeat-containing domain"/>
    <property type="match status" value="1"/>
</dbReference>
<dbReference type="EMBL" id="JAZAVJ010000039">
    <property type="protein sequence ID" value="KAK7419244.1"/>
    <property type="molecule type" value="Genomic_DNA"/>
</dbReference>
<dbReference type="InterPro" id="IPR002110">
    <property type="entry name" value="Ankyrin_rpt"/>
</dbReference>
<accession>A0ABR1HDK3</accession>
<dbReference type="InterPro" id="IPR036770">
    <property type="entry name" value="Ankyrin_rpt-contain_sf"/>
</dbReference>
<reference evidence="1 2" key="1">
    <citation type="journal article" date="2025" name="Microbiol. Resour. Announc.">
        <title>Draft genome sequences for Neonectria magnoliae and Neonectria punicea, canker pathogens of Liriodendron tulipifera and Acer saccharum in West Virginia.</title>
        <authorList>
            <person name="Petronek H.M."/>
            <person name="Kasson M.T."/>
            <person name="Metheny A.M."/>
            <person name="Stauder C.M."/>
            <person name="Lovett B."/>
            <person name="Lynch S.C."/>
            <person name="Garnas J.R."/>
            <person name="Kasson L.R."/>
            <person name="Stajich J.E."/>
        </authorList>
    </citation>
    <scope>NUCLEOTIDE SEQUENCE [LARGE SCALE GENOMIC DNA]</scope>
    <source>
        <strain evidence="1 2">NRRL 64653</strain>
    </source>
</reference>
<evidence type="ECO:0000313" key="2">
    <source>
        <dbReference type="Proteomes" id="UP001498476"/>
    </source>
</evidence>
<evidence type="ECO:0008006" key="3">
    <source>
        <dbReference type="Google" id="ProtNLM"/>
    </source>
</evidence>
<comment type="caution">
    <text evidence="1">The sequence shown here is derived from an EMBL/GenBank/DDBJ whole genome shotgun (WGS) entry which is preliminary data.</text>
</comment>
<name>A0ABR1HDK3_9HYPO</name>
<protein>
    <recommendedName>
        <fullName evidence="3">Ankyrin repeat protein</fullName>
    </recommendedName>
</protein>
<dbReference type="SUPFAM" id="SSF48403">
    <property type="entry name" value="Ankyrin repeat"/>
    <property type="match status" value="1"/>
</dbReference>
<keyword evidence="2" id="KW-1185">Reference proteome</keyword>
<evidence type="ECO:0000313" key="1">
    <source>
        <dbReference type="EMBL" id="KAK7419244.1"/>
    </source>
</evidence>
<dbReference type="Pfam" id="PF12796">
    <property type="entry name" value="Ank_2"/>
    <property type="match status" value="1"/>
</dbReference>
<organism evidence="1 2">
    <name type="scientific">Neonectria punicea</name>
    <dbReference type="NCBI Taxonomy" id="979145"/>
    <lineage>
        <taxon>Eukaryota</taxon>
        <taxon>Fungi</taxon>
        <taxon>Dikarya</taxon>
        <taxon>Ascomycota</taxon>
        <taxon>Pezizomycotina</taxon>
        <taxon>Sordariomycetes</taxon>
        <taxon>Hypocreomycetidae</taxon>
        <taxon>Hypocreales</taxon>
        <taxon>Nectriaceae</taxon>
        <taxon>Neonectria</taxon>
    </lineage>
</organism>
<proteinExistence type="predicted"/>